<dbReference type="PANTHER" id="PTHR43054:SF1">
    <property type="entry name" value="SCYLLO-INOSITOL 2-DEHYDROGENASE (NADP(+)) IOLU"/>
    <property type="match status" value="1"/>
</dbReference>
<dbReference type="Gene3D" id="3.40.50.720">
    <property type="entry name" value="NAD(P)-binding Rossmann-like Domain"/>
    <property type="match status" value="1"/>
</dbReference>
<evidence type="ECO:0000313" key="4">
    <source>
        <dbReference type="Proteomes" id="UP000548082"/>
    </source>
</evidence>
<dbReference type="AlphaFoldDB" id="A0A842AZ28"/>
<comment type="caution">
    <text evidence="3">The sequence shown here is derived from an EMBL/GenBank/DDBJ whole genome shotgun (WGS) entry which is preliminary data.</text>
</comment>
<dbReference type="RefSeq" id="WP_185545052.1">
    <property type="nucleotide sequence ID" value="NZ_JAARVD010000004.1"/>
</dbReference>
<dbReference type="Gene3D" id="3.30.360.10">
    <property type="entry name" value="Dihydrodipicolinate Reductase, domain 2"/>
    <property type="match status" value="1"/>
</dbReference>
<sequence>MKYLNLAIIGTGSISEEVLQALENHPEIKVKAIWGRNLANVLRLQETHDIEYFYLDYEELLKNKDIHCCYIATPNATHESFAQKAVESKKHVIVEKTAFPDIEIAKRTLLLAEEKGVFIFEAMRTIYEPNFTVLKKGLAQIGEIYSVNLVYQNYSKQYAQYKSNPNQLPPIFSDKRGQGVWKTIGIYPIYIALDIFGEPEDVSLHRYFANSKIDFGGILILTYPNFLISIFASKSHHDISPINKIYGEYGTLSFKGCYNITDIRLELIGEKSRDLIPHDDRKSIIYEFNFFAQSILNNNVSNYRKTKKTMLDAIQIIERLK</sequence>
<dbReference type="SUPFAM" id="SSF51735">
    <property type="entry name" value="NAD(P)-binding Rossmann-fold domains"/>
    <property type="match status" value="1"/>
</dbReference>
<dbReference type="PANTHER" id="PTHR43054">
    <property type="match status" value="1"/>
</dbReference>
<evidence type="ECO:0000259" key="1">
    <source>
        <dbReference type="Pfam" id="PF01408"/>
    </source>
</evidence>
<reference evidence="3 4" key="1">
    <citation type="submission" date="2020-03" db="EMBL/GenBank/DDBJ databases">
        <title>Soil Listeria distribution.</title>
        <authorList>
            <person name="Liao J."/>
            <person name="Wiedmann M."/>
        </authorList>
    </citation>
    <scope>NUCLEOTIDE SEQUENCE [LARGE SCALE GENOMIC DNA]</scope>
    <source>
        <strain evidence="3 4">FSL L7-0990</strain>
    </source>
</reference>
<dbReference type="Pfam" id="PF22725">
    <property type="entry name" value="GFO_IDH_MocA_C3"/>
    <property type="match status" value="1"/>
</dbReference>
<dbReference type="EMBL" id="JAARVD010000004">
    <property type="protein sequence ID" value="MBC1796864.1"/>
    <property type="molecule type" value="Genomic_DNA"/>
</dbReference>
<dbReference type="GO" id="GO:0000166">
    <property type="term" value="F:nucleotide binding"/>
    <property type="evidence" value="ECO:0007669"/>
    <property type="project" value="InterPro"/>
</dbReference>
<gene>
    <name evidence="3" type="ORF">HCA55_08995</name>
</gene>
<dbReference type="InterPro" id="IPR000683">
    <property type="entry name" value="Gfo/Idh/MocA-like_OxRdtase_N"/>
</dbReference>
<dbReference type="InterPro" id="IPR036291">
    <property type="entry name" value="NAD(P)-bd_dom_sf"/>
</dbReference>
<protein>
    <submittedName>
        <fullName evidence="3">Gfo/Idh/MocA family oxidoreductase</fullName>
    </submittedName>
</protein>
<dbReference type="Pfam" id="PF01408">
    <property type="entry name" value="GFO_IDH_MocA"/>
    <property type="match status" value="1"/>
</dbReference>
<dbReference type="SUPFAM" id="SSF55347">
    <property type="entry name" value="Glyceraldehyde-3-phosphate dehydrogenase-like, C-terminal domain"/>
    <property type="match status" value="1"/>
</dbReference>
<accession>A0A842AZ28</accession>
<evidence type="ECO:0000259" key="2">
    <source>
        <dbReference type="Pfam" id="PF22725"/>
    </source>
</evidence>
<proteinExistence type="predicted"/>
<organism evidence="3 4">
    <name type="scientific">Listeria booriae</name>
    <dbReference type="NCBI Taxonomy" id="1552123"/>
    <lineage>
        <taxon>Bacteria</taxon>
        <taxon>Bacillati</taxon>
        <taxon>Bacillota</taxon>
        <taxon>Bacilli</taxon>
        <taxon>Bacillales</taxon>
        <taxon>Listeriaceae</taxon>
        <taxon>Listeria</taxon>
    </lineage>
</organism>
<name>A0A842AZ28_9LIST</name>
<dbReference type="Proteomes" id="UP000548082">
    <property type="component" value="Unassembled WGS sequence"/>
</dbReference>
<feature type="domain" description="Gfo/Idh/MocA-like oxidoreductase N-terminal" evidence="1">
    <location>
        <begin position="5"/>
        <end position="120"/>
    </location>
</feature>
<evidence type="ECO:0000313" key="3">
    <source>
        <dbReference type="EMBL" id="MBC1796864.1"/>
    </source>
</evidence>
<dbReference type="InterPro" id="IPR055170">
    <property type="entry name" value="GFO_IDH_MocA-like_dom"/>
</dbReference>
<feature type="domain" description="GFO/IDH/MocA-like oxidoreductase" evidence="2">
    <location>
        <begin position="140"/>
        <end position="252"/>
    </location>
</feature>